<dbReference type="Proteomes" id="UP000076962">
    <property type="component" value="Unassembled WGS sequence"/>
</dbReference>
<dbReference type="EMBL" id="LUTY01002695">
    <property type="protein sequence ID" value="OAD19706.1"/>
    <property type="molecule type" value="Genomic_DNA"/>
</dbReference>
<name>A0A176RVF8_9GAMM</name>
<proteinExistence type="predicted"/>
<evidence type="ECO:0000313" key="1">
    <source>
        <dbReference type="EMBL" id="OAD19706.1"/>
    </source>
</evidence>
<dbReference type="AlphaFoldDB" id="A0A176RVF8"/>
<organism evidence="1 2">
    <name type="scientific">Candidatus Thiomargarita nelsonii</name>
    <dbReference type="NCBI Taxonomy" id="1003181"/>
    <lineage>
        <taxon>Bacteria</taxon>
        <taxon>Pseudomonadati</taxon>
        <taxon>Pseudomonadota</taxon>
        <taxon>Gammaproteobacteria</taxon>
        <taxon>Thiotrichales</taxon>
        <taxon>Thiotrichaceae</taxon>
        <taxon>Thiomargarita</taxon>
    </lineage>
</organism>
<comment type="caution">
    <text evidence="1">The sequence shown here is derived from an EMBL/GenBank/DDBJ whole genome shotgun (WGS) entry which is preliminary data.</text>
</comment>
<reference evidence="1 2" key="1">
    <citation type="submission" date="2016-05" db="EMBL/GenBank/DDBJ databases">
        <title>Single-cell genome of chain-forming Candidatus Thiomargarita nelsonii and comparison to other large sulfur-oxidizing bacteria.</title>
        <authorList>
            <person name="Winkel M."/>
            <person name="Salman V."/>
            <person name="Woyke T."/>
            <person name="Schulz-Vogt H."/>
            <person name="Richter M."/>
            <person name="Flood B."/>
            <person name="Bailey J."/>
            <person name="Amann R."/>
            <person name="Mussmann M."/>
        </authorList>
    </citation>
    <scope>NUCLEOTIDE SEQUENCE [LARGE SCALE GENOMIC DNA]</scope>
    <source>
        <strain evidence="1 2">THI036</strain>
    </source>
</reference>
<protein>
    <submittedName>
        <fullName evidence="1">Uncharacterized protein</fullName>
    </submittedName>
</protein>
<evidence type="ECO:0000313" key="2">
    <source>
        <dbReference type="Proteomes" id="UP000076962"/>
    </source>
</evidence>
<sequence length="117" mass="13446">MLASNVLEKGRICQEQLEEIVAIALESLKTLMVDCQTPLEIRLQVAFRLFEIFGTDNKELIMHGVKKNARKIESNAHQLSDIKRLLKRAVETKPQPLFINEKFSQTNSQKFAHFVAH</sequence>
<accession>A0A176RVF8</accession>
<gene>
    <name evidence="1" type="ORF">THIOM_004644</name>
</gene>
<keyword evidence="2" id="KW-1185">Reference proteome</keyword>